<dbReference type="CDD" id="cd04301">
    <property type="entry name" value="NAT_SF"/>
    <property type="match status" value="1"/>
</dbReference>
<evidence type="ECO:0000313" key="3">
    <source>
        <dbReference type="Proteomes" id="UP000518752"/>
    </source>
</evidence>
<dbReference type="Gene3D" id="3.40.630.30">
    <property type="match status" value="1"/>
</dbReference>
<evidence type="ECO:0000313" key="2">
    <source>
        <dbReference type="EMBL" id="KAF5379884.1"/>
    </source>
</evidence>
<dbReference type="SUPFAM" id="SSF55729">
    <property type="entry name" value="Acyl-CoA N-acyltransferases (Nat)"/>
    <property type="match status" value="1"/>
</dbReference>
<protein>
    <recommendedName>
        <fullName evidence="1">N-acetyltransferase domain-containing protein</fullName>
    </recommendedName>
</protein>
<dbReference type="Proteomes" id="UP000518752">
    <property type="component" value="Unassembled WGS sequence"/>
</dbReference>
<accession>A0A8H5M3Z9</accession>
<sequence length="261" mass="29626">MDDTSRNQSKLVGSTRTVELFSLTDGSITEKDVERMVDMSVKAFEGARDKDGDISHSALFGNNWSIAPSYFRHIIVVGLYADAVYGIRSKESKEIVAVGIWFGPNQRPDLTEEFKRKVGLYDFLDQLEAKFREWYTSSISKLIQERETFFTDDVCVLFSVACAANLVPDSLFFKERSRRWWCIHLCTDPEYHGQGLARSIIDYIHEKAQRTTHGGFVALAAAVEVNVHKYRTLGFRERGAVESPIPDSDKTIEMHILSRGA</sequence>
<dbReference type="AlphaFoldDB" id="A0A8H5M3Z9"/>
<dbReference type="GO" id="GO:0016747">
    <property type="term" value="F:acyltransferase activity, transferring groups other than amino-acyl groups"/>
    <property type="evidence" value="ECO:0007669"/>
    <property type="project" value="InterPro"/>
</dbReference>
<dbReference type="InterPro" id="IPR016181">
    <property type="entry name" value="Acyl_CoA_acyltransferase"/>
</dbReference>
<evidence type="ECO:0000259" key="1">
    <source>
        <dbReference type="PROSITE" id="PS51186"/>
    </source>
</evidence>
<dbReference type="EMBL" id="JAACJN010000067">
    <property type="protein sequence ID" value="KAF5379884.1"/>
    <property type="molecule type" value="Genomic_DNA"/>
</dbReference>
<dbReference type="Pfam" id="PF13508">
    <property type="entry name" value="Acetyltransf_7"/>
    <property type="match status" value="1"/>
</dbReference>
<comment type="caution">
    <text evidence="2">The sequence shown here is derived from an EMBL/GenBank/DDBJ whole genome shotgun (WGS) entry which is preliminary data.</text>
</comment>
<keyword evidence="3" id="KW-1185">Reference proteome</keyword>
<dbReference type="InterPro" id="IPR000182">
    <property type="entry name" value="GNAT_dom"/>
</dbReference>
<gene>
    <name evidence="2" type="ORF">D9757_007170</name>
</gene>
<name>A0A8H5M3Z9_9AGAR</name>
<organism evidence="2 3">
    <name type="scientific">Collybiopsis confluens</name>
    <dbReference type="NCBI Taxonomy" id="2823264"/>
    <lineage>
        <taxon>Eukaryota</taxon>
        <taxon>Fungi</taxon>
        <taxon>Dikarya</taxon>
        <taxon>Basidiomycota</taxon>
        <taxon>Agaricomycotina</taxon>
        <taxon>Agaricomycetes</taxon>
        <taxon>Agaricomycetidae</taxon>
        <taxon>Agaricales</taxon>
        <taxon>Marasmiineae</taxon>
        <taxon>Omphalotaceae</taxon>
        <taxon>Collybiopsis</taxon>
    </lineage>
</organism>
<feature type="domain" description="N-acetyltransferase" evidence="1">
    <location>
        <begin position="109"/>
        <end position="259"/>
    </location>
</feature>
<proteinExistence type="predicted"/>
<dbReference type="PROSITE" id="PS51186">
    <property type="entry name" value="GNAT"/>
    <property type="match status" value="1"/>
</dbReference>
<dbReference type="OrthoDB" id="61113at2759"/>
<reference evidence="2 3" key="1">
    <citation type="journal article" date="2020" name="ISME J.">
        <title>Uncovering the hidden diversity of litter-decomposition mechanisms in mushroom-forming fungi.</title>
        <authorList>
            <person name="Floudas D."/>
            <person name="Bentzer J."/>
            <person name="Ahren D."/>
            <person name="Johansson T."/>
            <person name="Persson P."/>
            <person name="Tunlid A."/>
        </authorList>
    </citation>
    <scope>NUCLEOTIDE SEQUENCE [LARGE SCALE GENOMIC DNA]</scope>
    <source>
        <strain evidence="2 3">CBS 406.79</strain>
    </source>
</reference>